<comment type="caution">
    <text evidence="5">The sequence shown here is derived from an EMBL/GenBank/DDBJ whole genome shotgun (WGS) entry which is preliminary data.</text>
</comment>
<dbReference type="GO" id="GO:0051082">
    <property type="term" value="F:unfolded protein binding"/>
    <property type="evidence" value="ECO:0007669"/>
    <property type="project" value="InterPro"/>
</dbReference>
<feature type="coiled-coil region" evidence="4">
    <location>
        <begin position="106"/>
        <end position="133"/>
    </location>
</feature>
<evidence type="ECO:0000313" key="5">
    <source>
        <dbReference type="EMBL" id="TIA57290.1"/>
    </source>
</evidence>
<evidence type="ECO:0000256" key="1">
    <source>
        <dbReference type="ARBA" id="ARBA00008045"/>
    </source>
</evidence>
<dbReference type="Gene3D" id="1.10.287.370">
    <property type="match status" value="1"/>
</dbReference>
<keyword evidence="4" id="KW-0175">Coiled coil</keyword>
<dbReference type="GO" id="GO:0006457">
    <property type="term" value="P:protein folding"/>
    <property type="evidence" value="ECO:0007669"/>
    <property type="project" value="UniProtKB-UniRule"/>
</dbReference>
<reference evidence="5 6" key="1">
    <citation type="submission" date="2018-10" db="EMBL/GenBank/DDBJ databases">
        <title>Fifty Aureobasidium pullulans genomes reveal a recombining polyextremotolerant generalist.</title>
        <authorList>
            <person name="Gostincar C."/>
            <person name="Turk M."/>
            <person name="Zajc J."/>
            <person name="Gunde-Cimerman N."/>
        </authorList>
    </citation>
    <scope>NUCLEOTIDE SEQUENCE [LARGE SCALE GENOMIC DNA]</scope>
    <source>
        <strain evidence="5 6">EXF-3380</strain>
    </source>
</reference>
<dbReference type="SUPFAM" id="SSF46579">
    <property type="entry name" value="Prefoldin"/>
    <property type="match status" value="1"/>
</dbReference>
<sequence>MANEEGEETEVRREDQDKINRFSTLHQKEKLLQADLKTKEVRSRLNMRVQNYMVDLYIVQKEKEDLEEVSSELELADEDEKVSYKIGDSFFLLPLPEVQELLAASIEKIDSDVTAVEEKLSELREEMQQLKTALYGRFGRSINLEA</sequence>
<dbReference type="InterPro" id="IPR002777">
    <property type="entry name" value="PFD_beta-like"/>
</dbReference>
<protein>
    <recommendedName>
        <fullName evidence="3">Prefoldin subunit 4</fullName>
    </recommendedName>
</protein>
<dbReference type="PIRSF" id="PIRSF016477">
    <property type="entry name" value="Prefoldin_subunit_4"/>
    <property type="match status" value="1"/>
</dbReference>
<dbReference type="Pfam" id="PF01920">
    <property type="entry name" value="Prefoldin_2"/>
    <property type="match status" value="1"/>
</dbReference>
<evidence type="ECO:0000256" key="2">
    <source>
        <dbReference type="ARBA" id="ARBA00023186"/>
    </source>
</evidence>
<dbReference type="AlphaFoldDB" id="A0A4S8TTC8"/>
<dbReference type="PANTHER" id="PTHR21100:SF9">
    <property type="entry name" value="PREFOLDIN SUBUNIT 4"/>
    <property type="match status" value="1"/>
</dbReference>
<comment type="similarity">
    <text evidence="1 3">Belongs to the prefoldin subunit beta family.</text>
</comment>
<dbReference type="PANTHER" id="PTHR21100">
    <property type="entry name" value="PREFOLDIN SUBUNIT 4"/>
    <property type="match status" value="1"/>
</dbReference>
<proteinExistence type="inferred from homology"/>
<evidence type="ECO:0000256" key="4">
    <source>
        <dbReference type="SAM" id="Coils"/>
    </source>
</evidence>
<evidence type="ECO:0000313" key="6">
    <source>
        <dbReference type="Proteomes" id="UP000304947"/>
    </source>
</evidence>
<dbReference type="GO" id="GO:0016272">
    <property type="term" value="C:prefoldin complex"/>
    <property type="evidence" value="ECO:0007669"/>
    <property type="project" value="UniProtKB-UniRule"/>
</dbReference>
<comment type="subunit">
    <text evidence="3">Heterohexamer of two PFD-alpha type and four PFD-beta type subunits.</text>
</comment>
<keyword evidence="2 3" id="KW-0143">Chaperone</keyword>
<dbReference type="Proteomes" id="UP000304947">
    <property type="component" value="Unassembled WGS sequence"/>
</dbReference>
<gene>
    <name evidence="5" type="ORF">D6C83_03845</name>
</gene>
<organism evidence="5 6">
    <name type="scientific">Aureobasidium pullulans</name>
    <name type="common">Black yeast</name>
    <name type="synonym">Pullularia pullulans</name>
    <dbReference type="NCBI Taxonomy" id="5580"/>
    <lineage>
        <taxon>Eukaryota</taxon>
        <taxon>Fungi</taxon>
        <taxon>Dikarya</taxon>
        <taxon>Ascomycota</taxon>
        <taxon>Pezizomycotina</taxon>
        <taxon>Dothideomycetes</taxon>
        <taxon>Dothideomycetidae</taxon>
        <taxon>Dothideales</taxon>
        <taxon>Saccotheciaceae</taxon>
        <taxon>Aureobasidium</taxon>
    </lineage>
</organism>
<dbReference type="GO" id="GO:0005737">
    <property type="term" value="C:cytoplasm"/>
    <property type="evidence" value="ECO:0007669"/>
    <property type="project" value="TreeGrafter"/>
</dbReference>
<dbReference type="InterPro" id="IPR009053">
    <property type="entry name" value="Prefoldin"/>
</dbReference>
<dbReference type="EMBL" id="QZBU01001018">
    <property type="protein sequence ID" value="TIA57290.1"/>
    <property type="molecule type" value="Genomic_DNA"/>
</dbReference>
<accession>A0A4S8TTC8</accession>
<comment type="function">
    <text evidence="3">Binds specifically to cytosolic chaperonin (c-CPN) and transfers target proteins to it. Binds to nascent polypeptide chain and promotes folding in an environment in which there are many competing pathways for nonnative proteins.</text>
</comment>
<evidence type="ECO:0000256" key="3">
    <source>
        <dbReference type="PIRNR" id="PIRNR016477"/>
    </source>
</evidence>
<dbReference type="InterPro" id="IPR016661">
    <property type="entry name" value="PFDN4"/>
</dbReference>
<dbReference type="CDD" id="cd23165">
    <property type="entry name" value="Prefoldin_4"/>
    <property type="match status" value="1"/>
</dbReference>
<name>A0A4S8TTC8_AURPU</name>